<evidence type="ECO:0000256" key="1">
    <source>
        <dbReference type="ARBA" id="ARBA00008635"/>
    </source>
</evidence>
<dbReference type="AlphaFoldDB" id="A0A7S8C9I2"/>
<dbReference type="GO" id="GO:0046872">
    <property type="term" value="F:metal ion binding"/>
    <property type="evidence" value="ECO:0007669"/>
    <property type="project" value="UniProtKB-KW"/>
</dbReference>
<gene>
    <name evidence="4" type="ORF">G8O30_02485</name>
</gene>
<feature type="binding site" evidence="3">
    <location>
        <position position="51"/>
    </location>
    <ligand>
        <name>a divalent metal cation</name>
        <dbReference type="ChEBI" id="CHEBI:60240"/>
    </ligand>
</feature>
<reference evidence="4 5" key="1">
    <citation type="submission" date="2019-07" db="EMBL/GenBank/DDBJ databases">
        <title>Genome sequence of 2 isolates from Red Sea Mangroves.</title>
        <authorList>
            <person name="Sefrji F."/>
            <person name="Michoud G."/>
            <person name="Merlino G."/>
            <person name="Daffonchio D."/>
        </authorList>
    </citation>
    <scope>NUCLEOTIDE SEQUENCE [LARGE SCALE GENOMIC DNA]</scope>
    <source>
        <strain evidence="4 5">R1DC41</strain>
    </source>
</reference>
<evidence type="ECO:0000313" key="5">
    <source>
        <dbReference type="Proteomes" id="UP000593626"/>
    </source>
</evidence>
<feature type="binding site" evidence="3">
    <location>
        <position position="133"/>
    </location>
    <ligand>
        <name>a divalent metal cation</name>
        <dbReference type="ChEBI" id="CHEBI:60240"/>
    </ligand>
</feature>
<dbReference type="InterPro" id="IPR034660">
    <property type="entry name" value="DinB/YfiT-like"/>
</dbReference>
<dbReference type="RefSeq" id="WP_239673421.1">
    <property type="nucleotide sequence ID" value="NZ_CP049742.1"/>
</dbReference>
<dbReference type="EMBL" id="CP049742">
    <property type="protein sequence ID" value="QPC45901.1"/>
    <property type="molecule type" value="Genomic_DNA"/>
</dbReference>
<comment type="similarity">
    <text evidence="1">Belongs to the DinB family.</text>
</comment>
<sequence length="158" mass="18659">MNSINLYLDAAFKQVEYCIATIGKMIESISVDQLEYRPLEGKRSLKELLSHLVIIGEADCLIAKGYSGEQMMVFYKGKQINSKAEMIKELERFIKYLKDYFYSLEEEELAEEFTTYWGEVYSRYEWFTQIIAHLHHHRAQVFDMMVQLGIEAEVTLFR</sequence>
<name>A0A7S8C9I2_9BACI</name>
<evidence type="ECO:0000313" key="4">
    <source>
        <dbReference type="EMBL" id="QPC45901.1"/>
    </source>
</evidence>
<dbReference type="Gene3D" id="1.20.120.450">
    <property type="entry name" value="dinb family like domain"/>
    <property type="match status" value="1"/>
</dbReference>
<dbReference type="KEGG" id="mcui:G8O30_02485"/>
<evidence type="ECO:0000256" key="2">
    <source>
        <dbReference type="ARBA" id="ARBA00022723"/>
    </source>
</evidence>
<proteinExistence type="inferred from homology"/>
<dbReference type="InterPro" id="IPR007837">
    <property type="entry name" value="DinB"/>
</dbReference>
<feature type="binding site" evidence="3">
    <location>
        <position position="137"/>
    </location>
    <ligand>
        <name>a divalent metal cation</name>
        <dbReference type="ChEBI" id="CHEBI:60240"/>
    </ligand>
</feature>
<keyword evidence="5" id="KW-1185">Reference proteome</keyword>
<dbReference type="Pfam" id="PF05163">
    <property type="entry name" value="DinB"/>
    <property type="match status" value="1"/>
</dbReference>
<dbReference type="SUPFAM" id="SSF109854">
    <property type="entry name" value="DinB/YfiT-like putative metalloenzymes"/>
    <property type="match status" value="1"/>
</dbReference>
<evidence type="ECO:0000256" key="3">
    <source>
        <dbReference type="PIRSR" id="PIRSR607837-1"/>
    </source>
</evidence>
<accession>A0A7S8C9I2</accession>
<protein>
    <submittedName>
        <fullName evidence="4">DinB family protein</fullName>
    </submittedName>
</protein>
<organism evidence="4 5">
    <name type="scientific">Mangrovibacillus cuniculi</name>
    <dbReference type="NCBI Taxonomy" id="2593652"/>
    <lineage>
        <taxon>Bacteria</taxon>
        <taxon>Bacillati</taxon>
        <taxon>Bacillota</taxon>
        <taxon>Bacilli</taxon>
        <taxon>Bacillales</taxon>
        <taxon>Bacillaceae</taxon>
        <taxon>Mangrovibacillus</taxon>
    </lineage>
</organism>
<keyword evidence="2 3" id="KW-0479">Metal-binding</keyword>
<dbReference type="Proteomes" id="UP000593626">
    <property type="component" value="Chromosome"/>
</dbReference>